<dbReference type="PROSITE" id="PS51379">
    <property type="entry name" value="4FE4S_FER_2"/>
    <property type="match status" value="1"/>
</dbReference>
<dbReference type="PANTHER" id="PTHR36923">
    <property type="entry name" value="FERREDOXIN"/>
    <property type="match status" value="1"/>
</dbReference>
<evidence type="ECO:0000259" key="9">
    <source>
        <dbReference type="PROSITE" id="PS51379"/>
    </source>
</evidence>
<evidence type="ECO:0000256" key="4">
    <source>
        <dbReference type="ARBA" id="ARBA00022982"/>
    </source>
</evidence>
<proteinExistence type="predicted"/>
<evidence type="ECO:0000256" key="7">
    <source>
        <dbReference type="ARBA" id="ARBA00023291"/>
    </source>
</evidence>
<keyword evidence="11" id="KW-1185">Reference proteome</keyword>
<gene>
    <name evidence="10" type="ORF">RM479_08955</name>
</gene>
<feature type="domain" description="4Fe-4S ferredoxin-type" evidence="9">
    <location>
        <begin position="1"/>
        <end position="29"/>
    </location>
</feature>
<dbReference type="InterPro" id="IPR017896">
    <property type="entry name" value="4Fe4S_Fe-S-bd"/>
</dbReference>
<dbReference type="PRINTS" id="PR00352">
    <property type="entry name" value="3FE4SFRDOXIN"/>
</dbReference>
<keyword evidence="4 8" id="KW-0249">Electron transport</keyword>
<keyword evidence="6 8" id="KW-0411">Iron-sulfur</keyword>
<name>A0ABU2M8H1_9ACTN</name>
<evidence type="ECO:0000313" key="10">
    <source>
        <dbReference type="EMBL" id="MDT0328541.1"/>
    </source>
</evidence>
<dbReference type="PANTHER" id="PTHR36923:SF3">
    <property type="entry name" value="FERREDOXIN"/>
    <property type="match status" value="1"/>
</dbReference>
<dbReference type="InterPro" id="IPR001080">
    <property type="entry name" value="3Fe4S_ferredoxin"/>
</dbReference>
<reference evidence="11" key="1">
    <citation type="submission" date="2023-07" db="EMBL/GenBank/DDBJ databases">
        <title>30 novel species of actinomycetes from the DSMZ collection.</title>
        <authorList>
            <person name="Nouioui I."/>
        </authorList>
    </citation>
    <scope>NUCLEOTIDE SEQUENCE [LARGE SCALE GENOMIC DNA]</scope>
    <source>
        <strain evidence="11">DSM 44743</strain>
    </source>
</reference>
<keyword evidence="3 8" id="KW-0479">Metal-binding</keyword>
<evidence type="ECO:0000256" key="1">
    <source>
        <dbReference type="ARBA" id="ARBA00001927"/>
    </source>
</evidence>
<evidence type="ECO:0000256" key="6">
    <source>
        <dbReference type="ARBA" id="ARBA00023014"/>
    </source>
</evidence>
<keyword evidence="7" id="KW-0003">3Fe-4S</keyword>
<dbReference type="EMBL" id="JAVREP010000004">
    <property type="protein sequence ID" value="MDT0328541.1"/>
    <property type="molecule type" value="Genomic_DNA"/>
</dbReference>
<protein>
    <recommendedName>
        <fullName evidence="8">Ferredoxin</fullName>
    </recommendedName>
</protein>
<comment type="cofactor">
    <cofactor evidence="1">
        <name>[3Fe-4S] cluster</name>
        <dbReference type="ChEBI" id="CHEBI:21137"/>
    </cofactor>
</comment>
<sequence>MRISVDYDRCEGHGLCAERAPDVFSLDDDAELRYHFEGAEVPGEHASAARAAVNSCPVAVLRAIP</sequence>
<evidence type="ECO:0000313" key="11">
    <source>
        <dbReference type="Proteomes" id="UP001183390"/>
    </source>
</evidence>
<organism evidence="10 11">
    <name type="scientific">Nocardiopsis lambiniae</name>
    <dbReference type="NCBI Taxonomy" id="3075539"/>
    <lineage>
        <taxon>Bacteria</taxon>
        <taxon>Bacillati</taxon>
        <taxon>Actinomycetota</taxon>
        <taxon>Actinomycetes</taxon>
        <taxon>Streptosporangiales</taxon>
        <taxon>Nocardiopsidaceae</taxon>
        <taxon>Nocardiopsis</taxon>
    </lineage>
</organism>
<evidence type="ECO:0000256" key="3">
    <source>
        <dbReference type="ARBA" id="ARBA00022723"/>
    </source>
</evidence>
<dbReference type="SUPFAM" id="SSF54862">
    <property type="entry name" value="4Fe-4S ferredoxins"/>
    <property type="match status" value="1"/>
</dbReference>
<evidence type="ECO:0000256" key="8">
    <source>
        <dbReference type="RuleBase" id="RU368020"/>
    </source>
</evidence>
<keyword evidence="5 8" id="KW-0408">Iron</keyword>
<comment type="caution">
    <text evidence="10">The sequence shown here is derived from an EMBL/GenBank/DDBJ whole genome shotgun (WGS) entry which is preliminary data.</text>
</comment>
<dbReference type="InterPro" id="IPR051269">
    <property type="entry name" value="Fe-S_cluster_ET"/>
</dbReference>
<dbReference type="RefSeq" id="WP_311511253.1">
    <property type="nucleotide sequence ID" value="NZ_JAVREP010000004.1"/>
</dbReference>
<evidence type="ECO:0000256" key="2">
    <source>
        <dbReference type="ARBA" id="ARBA00022448"/>
    </source>
</evidence>
<evidence type="ECO:0000256" key="5">
    <source>
        <dbReference type="ARBA" id="ARBA00023004"/>
    </source>
</evidence>
<keyword evidence="2 8" id="KW-0813">Transport</keyword>
<dbReference type="Proteomes" id="UP001183390">
    <property type="component" value="Unassembled WGS sequence"/>
</dbReference>
<dbReference type="Pfam" id="PF13459">
    <property type="entry name" value="Fer4_15"/>
    <property type="match status" value="1"/>
</dbReference>
<comment type="function">
    <text evidence="8">Ferredoxins are iron-sulfur proteins that transfer electrons in a wide variety of metabolic reactions.</text>
</comment>
<accession>A0ABU2M8H1</accession>
<dbReference type="Gene3D" id="3.30.70.20">
    <property type="match status" value="1"/>
</dbReference>